<proteinExistence type="inferred from homology"/>
<feature type="region of interest" description="Disordered" evidence="3">
    <location>
        <begin position="1"/>
        <end position="26"/>
    </location>
</feature>
<dbReference type="PANTHER" id="PTHR23248:SF9">
    <property type="entry name" value="PHOSPHOLIPID SCRAMBLASE"/>
    <property type="match status" value="1"/>
</dbReference>
<sequence>MSQSIQMSQPIHNQPQSYGQPPGAYGQPVPVQSEWIAAPMAPPLNCPPGLEYLTTVDQLLVHQKVELWEAFTGFETNNKYAIKNSLGQKVYYAIEDTDCCTRYCCGALRPFDIQILDNSQREVIHLYRPLKCANCCCFCCLQRLEVAAPPGNVLGHIVQEWSLWVPKFRVEDASGETVLRIEGPCCTVSCCADVEFRVLSPDGGQPVGTITKQWTGLAREMFTDADHFGITFPLDLDVNVKALLLGACFPIDFMYFEKTDN</sequence>
<dbReference type="EMBL" id="CAJPIZ010014244">
    <property type="protein sequence ID" value="CAG2114669.1"/>
    <property type="molecule type" value="Genomic_DNA"/>
</dbReference>
<dbReference type="GO" id="GO:0005886">
    <property type="term" value="C:plasma membrane"/>
    <property type="evidence" value="ECO:0007669"/>
    <property type="project" value="TreeGrafter"/>
</dbReference>
<evidence type="ECO:0000313" key="5">
    <source>
        <dbReference type="Proteomes" id="UP000759131"/>
    </source>
</evidence>
<dbReference type="GO" id="GO:0017128">
    <property type="term" value="F:phospholipid scramblase activity"/>
    <property type="evidence" value="ECO:0007669"/>
    <property type="project" value="InterPro"/>
</dbReference>
<name>A0A7R9L5H2_9ACAR</name>
<evidence type="ECO:0000256" key="3">
    <source>
        <dbReference type="SAM" id="MobiDB-lite"/>
    </source>
</evidence>
<accession>A0A7R9L5H2</accession>
<dbReference type="SUPFAM" id="SSF54518">
    <property type="entry name" value="Tubby C-terminal domain-like"/>
    <property type="match status" value="1"/>
</dbReference>
<keyword evidence="5" id="KW-1185">Reference proteome</keyword>
<dbReference type="PANTHER" id="PTHR23248">
    <property type="entry name" value="PHOSPHOLIPID SCRAMBLASE-RELATED"/>
    <property type="match status" value="1"/>
</dbReference>
<dbReference type="EMBL" id="OC868819">
    <property type="protein sequence ID" value="CAD7634239.1"/>
    <property type="molecule type" value="Genomic_DNA"/>
</dbReference>
<keyword evidence="2" id="KW-0106">Calcium</keyword>
<dbReference type="Pfam" id="PF03803">
    <property type="entry name" value="Scramblase"/>
    <property type="match status" value="1"/>
</dbReference>
<protein>
    <recommendedName>
        <fullName evidence="2">Phospholipid scramblase</fullName>
    </recommendedName>
</protein>
<dbReference type="AlphaFoldDB" id="A0A7R9L5H2"/>
<keyword evidence="2" id="KW-0449">Lipoprotein</keyword>
<dbReference type="OrthoDB" id="191150at2759"/>
<evidence type="ECO:0000256" key="1">
    <source>
        <dbReference type="ARBA" id="ARBA00005350"/>
    </source>
</evidence>
<comment type="similarity">
    <text evidence="1 2">Belongs to the phospholipid scramblase family.</text>
</comment>
<organism evidence="4">
    <name type="scientific">Medioppia subpectinata</name>
    <dbReference type="NCBI Taxonomy" id="1979941"/>
    <lineage>
        <taxon>Eukaryota</taxon>
        <taxon>Metazoa</taxon>
        <taxon>Ecdysozoa</taxon>
        <taxon>Arthropoda</taxon>
        <taxon>Chelicerata</taxon>
        <taxon>Arachnida</taxon>
        <taxon>Acari</taxon>
        <taxon>Acariformes</taxon>
        <taxon>Sarcoptiformes</taxon>
        <taxon>Oribatida</taxon>
        <taxon>Brachypylina</taxon>
        <taxon>Oppioidea</taxon>
        <taxon>Oppiidae</taxon>
        <taxon>Medioppia</taxon>
    </lineage>
</organism>
<gene>
    <name evidence="4" type="ORF">OSB1V03_LOCUS14635</name>
</gene>
<evidence type="ECO:0000313" key="4">
    <source>
        <dbReference type="EMBL" id="CAD7634239.1"/>
    </source>
</evidence>
<feature type="compositionally biased region" description="Polar residues" evidence="3">
    <location>
        <begin position="1"/>
        <end position="19"/>
    </location>
</feature>
<evidence type="ECO:0000256" key="2">
    <source>
        <dbReference type="RuleBase" id="RU363116"/>
    </source>
</evidence>
<keyword evidence="2" id="KW-0564">Palmitate</keyword>
<comment type="cofactor">
    <cofactor evidence="2">
        <name>Ca(2+)</name>
        <dbReference type="ChEBI" id="CHEBI:29108"/>
    </cofactor>
</comment>
<reference evidence="4" key="1">
    <citation type="submission" date="2020-11" db="EMBL/GenBank/DDBJ databases">
        <authorList>
            <person name="Tran Van P."/>
        </authorList>
    </citation>
    <scope>NUCLEOTIDE SEQUENCE</scope>
</reference>
<dbReference type="Proteomes" id="UP000759131">
    <property type="component" value="Unassembled WGS sequence"/>
</dbReference>
<comment type="function">
    <text evidence="2">May mediate accelerated ATP-independent bidirectional transbilayer migration of phospholipids upon binding calcium ions that results in a loss of phospholipid asymmetry in the plasma membrane.</text>
</comment>
<dbReference type="InterPro" id="IPR025659">
    <property type="entry name" value="Tubby-like_C"/>
</dbReference>
<dbReference type="InterPro" id="IPR005552">
    <property type="entry name" value="Scramblase"/>
</dbReference>